<accession>A0A2P2K542</accession>
<keyword evidence="1" id="KW-0812">Transmembrane</keyword>
<name>A0A2P2K542_RHIMU</name>
<evidence type="ECO:0000259" key="2">
    <source>
        <dbReference type="Pfam" id="PF09335"/>
    </source>
</evidence>
<dbReference type="InterPro" id="IPR032816">
    <property type="entry name" value="VTT_dom"/>
</dbReference>
<dbReference type="PANTHER" id="PTHR46431:SF7">
    <property type="entry name" value="SNARE ASSOCIATED GOLGI PROTEIN FAMILY"/>
    <property type="match status" value="1"/>
</dbReference>
<feature type="transmembrane region" description="Helical" evidence="1">
    <location>
        <begin position="107"/>
        <end position="129"/>
    </location>
</feature>
<feature type="transmembrane region" description="Helical" evidence="1">
    <location>
        <begin position="149"/>
        <end position="172"/>
    </location>
</feature>
<proteinExistence type="predicted"/>
<sequence length="305" mass="34389">MTYYEEERVVVPELRMRFEGNSEGGNDGKGDYLMLGNCESEEGFNGVQVREESSMFFWRWRRCVVWYWIKLALLFSFLGLLAAVFLKWVAPYIMDKEIIPMINWETATFSPPVLGVLLFSSVALFPALLLPSSPSMWVIGMTFGYGYGFLIIIVAAAIGVSLPYFIGSLFIFRIQGWLERYPKEAAILRAAGEGGWFHQFQSVTLIRTSPFPYILYNYCAVATNVKYGPYIVGSLLGMVPEIFLSIYTGIIIKALADASSERHSLSAPQVIFNVMGFCASVLATIIFTVYAKRKLKVRQNELLLA</sequence>
<evidence type="ECO:0000313" key="3">
    <source>
        <dbReference type="EMBL" id="MBX00842.1"/>
    </source>
</evidence>
<dbReference type="AlphaFoldDB" id="A0A2P2K542"/>
<reference evidence="3" key="1">
    <citation type="submission" date="2018-02" db="EMBL/GenBank/DDBJ databases">
        <title>Rhizophora mucronata_Transcriptome.</title>
        <authorList>
            <person name="Meera S.P."/>
            <person name="Sreeshan A."/>
            <person name="Augustine A."/>
        </authorList>
    </citation>
    <scope>NUCLEOTIDE SEQUENCE</scope>
    <source>
        <tissue evidence="3">Leaf</tissue>
    </source>
</reference>
<feature type="transmembrane region" description="Helical" evidence="1">
    <location>
        <begin position="65"/>
        <end position="86"/>
    </location>
</feature>
<feature type="transmembrane region" description="Helical" evidence="1">
    <location>
        <begin position="270"/>
        <end position="291"/>
    </location>
</feature>
<dbReference type="EMBL" id="GGEC01020358">
    <property type="protein sequence ID" value="MBX00842.1"/>
    <property type="molecule type" value="Transcribed_RNA"/>
</dbReference>
<feature type="transmembrane region" description="Helical" evidence="1">
    <location>
        <begin position="230"/>
        <end position="250"/>
    </location>
</feature>
<feature type="domain" description="VTT" evidence="2">
    <location>
        <begin position="130"/>
        <end position="249"/>
    </location>
</feature>
<keyword evidence="1" id="KW-1133">Transmembrane helix</keyword>
<protein>
    <submittedName>
        <fullName evidence="3">Uncharacterized protein MANES_02G031700</fullName>
    </submittedName>
</protein>
<dbReference type="Pfam" id="PF09335">
    <property type="entry name" value="VTT_dom"/>
    <property type="match status" value="1"/>
</dbReference>
<organism evidence="3">
    <name type="scientific">Rhizophora mucronata</name>
    <name type="common">Asiatic mangrove</name>
    <dbReference type="NCBI Taxonomy" id="61149"/>
    <lineage>
        <taxon>Eukaryota</taxon>
        <taxon>Viridiplantae</taxon>
        <taxon>Streptophyta</taxon>
        <taxon>Embryophyta</taxon>
        <taxon>Tracheophyta</taxon>
        <taxon>Spermatophyta</taxon>
        <taxon>Magnoliopsida</taxon>
        <taxon>eudicotyledons</taxon>
        <taxon>Gunneridae</taxon>
        <taxon>Pentapetalae</taxon>
        <taxon>rosids</taxon>
        <taxon>fabids</taxon>
        <taxon>Malpighiales</taxon>
        <taxon>Rhizophoraceae</taxon>
        <taxon>Rhizophora</taxon>
    </lineage>
</organism>
<keyword evidence="1" id="KW-0472">Membrane</keyword>
<dbReference type="PANTHER" id="PTHR46431">
    <property type="entry name" value="EXPRESSED PROTEIN"/>
    <property type="match status" value="1"/>
</dbReference>
<evidence type="ECO:0000256" key="1">
    <source>
        <dbReference type="SAM" id="Phobius"/>
    </source>
</evidence>